<proteinExistence type="predicted"/>
<name>A0A6A4RMT7_SCOMX</name>
<reference evidence="1 2" key="1">
    <citation type="submission" date="2019-06" db="EMBL/GenBank/DDBJ databases">
        <title>Draft genomes of female and male turbot (Scophthalmus maximus).</title>
        <authorList>
            <person name="Xu H."/>
            <person name="Xu X.-W."/>
            <person name="Shao C."/>
            <person name="Chen S."/>
        </authorList>
    </citation>
    <scope>NUCLEOTIDE SEQUENCE [LARGE SCALE GENOMIC DNA]</scope>
    <source>
        <strain evidence="1">Ysfricsl-2016a</strain>
        <tissue evidence="1">Blood</tissue>
    </source>
</reference>
<evidence type="ECO:0000313" key="2">
    <source>
        <dbReference type="Proteomes" id="UP000438429"/>
    </source>
</evidence>
<dbReference type="Proteomes" id="UP000438429">
    <property type="component" value="Unassembled WGS sequence"/>
</dbReference>
<comment type="caution">
    <text evidence="1">The sequence shown here is derived from an EMBL/GenBank/DDBJ whole genome shotgun (WGS) entry which is preliminary data.</text>
</comment>
<sequence length="120" mass="14257">MQDRLAQQQKTMAEERTYLKEIISRMDTQLNEQQRQLEKSALLEEQKSVMQHCAEERRKLAAEWAHFHALEKQRHERAEREVGSLLEKREGSIIGLAQVSLTVKRVTCYLCLYYLKRLII</sequence>
<dbReference type="GO" id="GO:0060271">
    <property type="term" value="P:cilium assembly"/>
    <property type="evidence" value="ECO:0007669"/>
    <property type="project" value="InterPro"/>
</dbReference>
<dbReference type="GO" id="GO:0090162">
    <property type="term" value="P:establishment of epithelial cell polarity"/>
    <property type="evidence" value="ECO:0007669"/>
    <property type="project" value="InterPro"/>
</dbReference>
<dbReference type="GO" id="GO:0097539">
    <property type="term" value="C:ciliary transition fiber"/>
    <property type="evidence" value="ECO:0007669"/>
    <property type="project" value="InterPro"/>
</dbReference>
<organism evidence="1 2">
    <name type="scientific">Scophthalmus maximus</name>
    <name type="common">Turbot</name>
    <name type="synonym">Psetta maxima</name>
    <dbReference type="NCBI Taxonomy" id="52904"/>
    <lineage>
        <taxon>Eukaryota</taxon>
        <taxon>Metazoa</taxon>
        <taxon>Chordata</taxon>
        <taxon>Craniata</taxon>
        <taxon>Vertebrata</taxon>
        <taxon>Euteleostomi</taxon>
        <taxon>Actinopterygii</taxon>
        <taxon>Neopterygii</taxon>
        <taxon>Teleostei</taxon>
        <taxon>Neoteleostei</taxon>
        <taxon>Acanthomorphata</taxon>
        <taxon>Carangaria</taxon>
        <taxon>Pleuronectiformes</taxon>
        <taxon>Pleuronectoidei</taxon>
        <taxon>Scophthalmidae</taxon>
        <taxon>Scophthalmus</taxon>
    </lineage>
</organism>
<dbReference type="AlphaFoldDB" id="A0A6A4RMT7"/>
<dbReference type="InterPro" id="IPR033561">
    <property type="entry name" value="FBF1"/>
</dbReference>
<dbReference type="GO" id="GO:0005814">
    <property type="term" value="C:centriole"/>
    <property type="evidence" value="ECO:0007669"/>
    <property type="project" value="TreeGrafter"/>
</dbReference>
<evidence type="ECO:0000313" key="1">
    <source>
        <dbReference type="EMBL" id="KAF0021609.1"/>
    </source>
</evidence>
<dbReference type="PANTHER" id="PTHR33689">
    <property type="entry name" value="FAS-BINDING FACTOR 1"/>
    <property type="match status" value="1"/>
</dbReference>
<dbReference type="EMBL" id="VEVO01004098">
    <property type="protein sequence ID" value="KAF0021609.1"/>
    <property type="molecule type" value="Genomic_DNA"/>
</dbReference>
<gene>
    <name evidence="1" type="ORF">F2P81_026138</name>
</gene>
<dbReference type="GO" id="GO:0036064">
    <property type="term" value="C:ciliary basal body"/>
    <property type="evidence" value="ECO:0007669"/>
    <property type="project" value="TreeGrafter"/>
</dbReference>
<protein>
    <submittedName>
        <fullName evidence="1">Uncharacterized protein</fullName>
    </submittedName>
</protein>
<accession>A0A6A4RMT7</accession>
<dbReference type="PANTHER" id="PTHR33689:SF1">
    <property type="entry name" value="FAS-BINDING FACTOR 1"/>
    <property type="match status" value="1"/>
</dbReference>